<protein>
    <recommendedName>
        <fullName evidence="4">Secreted protein</fullName>
    </recommendedName>
</protein>
<reference evidence="2" key="1">
    <citation type="submission" date="2017-12" db="EMBL/GenBank/DDBJ databases">
        <authorList>
            <person name="Thomas-White K."/>
            <person name="Wolfe A.J."/>
        </authorList>
    </citation>
    <scope>NUCLEOTIDE SEQUENCE</scope>
    <source>
        <strain evidence="2">UMB0138</strain>
    </source>
</reference>
<proteinExistence type="predicted"/>
<feature type="chain" id="PRO_5045492410" description="Secreted protein" evidence="1">
    <location>
        <begin position="22"/>
        <end position="125"/>
    </location>
</feature>
<evidence type="ECO:0000313" key="3">
    <source>
        <dbReference type="Proteomes" id="UP000234197"/>
    </source>
</evidence>
<keyword evidence="1" id="KW-0732">Signal</keyword>
<gene>
    <name evidence="2" type="ORF">CYJ21_000055</name>
</gene>
<name>A0ABV0I7J5_VEIPA</name>
<comment type="caution">
    <text evidence="2">The sequence shown here is derived from an EMBL/GenBank/DDBJ whole genome shotgun (WGS) entry which is preliminary data.</text>
</comment>
<accession>A0ABV0I7J5</accession>
<evidence type="ECO:0000313" key="2">
    <source>
        <dbReference type="EMBL" id="MEO9177339.1"/>
    </source>
</evidence>
<sequence>MKKFYAIALLTLSLFGFNVQLNTVDAQMIFISQYMDGKYYADTSSATFVKDDNFATVWAINVIGNLNSGKQTITTYYFQYNKYKQRYYWTSGSQYDTPKAIDFNNKTHSNAMILGAYWASHDVLF</sequence>
<keyword evidence="3" id="KW-1185">Reference proteome</keyword>
<feature type="signal peptide" evidence="1">
    <location>
        <begin position="1"/>
        <end position="21"/>
    </location>
</feature>
<dbReference type="EMBL" id="PKMC02000001">
    <property type="protein sequence ID" value="MEO9177339.1"/>
    <property type="molecule type" value="Genomic_DNA"/>
</dbReference>
<organism evidence="2 3">
    <name type="scientific">Veillonella parvula</name>
    <name type="common">Staphylococcus parvulus</name>
    <dbReference type="NCBI Taxonomy" id="29466"/>
    <lineage>
        <taxon>Bacteria</taxon>
        <taxon>Bacillati</taxon>
        <taxon>Bacillota</taxon>
        <taxon>Negativicutes</taxon>
        <taxon>Veillonellales</taxon>
        <taxon>Veillonellaceae</taxon>
        <taxon>Veillonella</taxon>
    </lineage>
</organism>
<evidence type="ECO:0008006" key="4">
    <source>
        <dbReference type="Google" id="ProtNLM"/>
    </source>
</evidence>
<dbReference type="Proteomes" id="UP000234197">
    <property type="component" value="Unassembled WGS sequence"/>
</dbReference>
<evidence type="ECO:0000256" key="1">
    <source>
        <dbReference type="SAM" id="SignalP"/>
    </source>
</evidence>
<dbReference type="RefSeq" id="WP_101928978.1">
    <property type="nucleotide sequence ID" value="NZ_CAJJJA010000006.1"/>
</dbReference>
<reference evidence="2" key="2">
    <citation type="submission" date="2024-04" db="EMBL/GenBank/DDBJ databases">
        <title>Na.</title>
        <authorList>
            <person name="Choi B."/>
        </authorList>
    </citation>
    <scope>NUCLEOTIDE SEQUENCE</scope>
    <source>
        <strain evidence="2">UMB0138</strain>
    </source>
</reference>